<dbReference type="PANTHER" id="PTHR33048">
    <property type="entry name" value="PTH11-LIKE INTEGRAL MEMBRANE PROTEIN (AFU_ORTHOLOGUE AFUA_5G11245)"/>
    <property type="match status" value="1"/>
</dbReference>
<organism evidence="9 10">
    <name type="scientific">Colletotrichum higginsianum</name>
    <dbReference type="NCBI Taxonomy" id="80884"/>
    <lineage>
        <taxon>Eukaryota</taxon>
        <taxon>Fungi</taxon>
        <taxon>Dikarya</taxon>
        <taxon>Ascomycota</taxon>
        <taxon>Pezizomycotina</taxon>
        <taxon>Sordariomycetes</taxon>
        <taxon>Hypocreomycetidae</taxon>
        <taxon>Glomerellales</taxon>
        <taxon>Glomerellaceae</taxon>
        <taxon>Colletotrichum</taxon>
        <taxon>Colletotrichum destructivum species complex</taxon>
    </lineage>
</organism>
<evidence type="ECO:0000313" key="9">
    <source>
        <dbReference type="EMBL" id="TIC97520.1"/>
    </source>
</evidence>
<dbReference type="AlphaFoldDB" id="A0A4T0VXJ1"/>
<feature type="transmembrane region" description="Helical" evidence="7">
    <location>
        <begin position="241"/>
        <end position="265"/>
    </location>
</feature>
<dbReference type="InterPro" id="IPR052337">
    <property type="entry name" value="SAT4-like"/>
</dbReference>
<sequence>MVKKSPSSTRILQTLDPRTSFNARLKRRFGIAQPFFITGQFPFVGREGSALDEQMSSSVSEYMAEPPAGQGRFDAGTVTIEALALGGTLTSLSVIFVCLRAFTRLSLVKRSFGPDDYLIGFSLVLAVIFYCLSIKLCDLGVGVHMWQVKRADYSPSFLMHSLIAIAVYSLSVTTAKLSLLVLYLRLSPDRWFRLVTMALIGFATAYALAYLFLIVFGCRPIHASWILSARDSAKCIDKNKIYLALSGTNIIMDVVCLVLPLNIIIPLQMATRQKCSLILLFATGGFVCFCAIRRTILLPPLFKSTDYTFDVNKQLNWASIEVNAGVVCACVPSLKPFFTRYLPMFVTSRITGSKDKKSNPNYQAYQANNPYSTTIENNKRRRNVQSEAYELHSNDDLSLCSKEEPKSGANEDVAKLWCGHAFRNDCQGHRETIIESRRRDEDSSSMDSVGEIQPVADGISRPNPPQRVASLSIRVTTETRVEYEKT</sequence>
<name>A0A4T0VXJ1_9PEZI</name>
<feature type="transmembrane region" description="Helical" evidence="7">
    <location>
        <begin position="277"/>
        <end position="296"/>
    </location>
</feature>
<dbReference type="InterPro" id="IPR049326">
    <property type="entry name" value="Rhodopsin_dom_fungi"/>
</dbReference>
<evidence type="ECO:0000256" key="7">
    <source>
        <dbReference type="SAM" id="Phobius"/>
    </source>
</evidence>
<gene>
    <name evidence="9" type="ORF">CH35J_007495</name>
</gene>
<feature type="domain" description="Rhodopsin" evidence="8">
    <location>
        <begin position="99"/>
        <end position="339"/>
    </location>
</feature>
<evidence type="ECO:0000313" key="10">
    <source>
        <dbReference type="Proteomes" id="UP000305883"/>
    </source>
</evidence>
<keyword evidence="4 7" id="KW-0472">Membrane</keyword>
<dbReference type="PANTHER" id="PTHR33048:SF124">
    <property type="entry name" value="INTEGRAL MEMBRANE PROTEIN"/>
    <property type="match status" value="1"/>
</dbReference>
<reference evidence="9 10" key="1">
    <citation type="journal article" date="2019" name="Genome Biol. Evol.">
        <title>Genomic Plasticity Mediated by Transposable Elements in the Plant Pathogenic Fungus Colletotrichum higginsianum.</title>
        <authorList>
            <person name="Tsushima A."/>
            <person name="Gan P."/>
            <person name="Kumakura N."/>
            <person name="Narusaka M."/>
            <person name="Takano Y."/>
            <person name="Narusaka Y."/>
            <person name="Shirasu K."/>
        </authorList>
    </citation>
    <scope>NUCLEOTIDE SEQUENCE [LARGE SCALE GENOMIC DNA]</scope>
    <source>
        <strain evidence="9 10">MAFF305635-RFP</strain>
    </source>
</reference>
<dbReference type="Proteomes" id="UP000305883">
    <property type="component" value="Unassembled WGS sequence"/>
</dbReference>
<accession>A0A4T0VXJ1</accession>
<evidence type="ECO:0000256" key="4">
    <source>
        <dbReference type="ARBA" id="ARBA00023136"/>
    </source>
</evidence>
<evidence type="ECO:0000256" key="1">
    <source>
        <dbReference type="ARBA" id="ARBA00004141"/>
    </source>
</evidence>
<dbReference type="Pfam" id="PF20684">
    <property type="entry name" value="Fung_rhodopsin"/>
    <property type="match status" value="1"/>
</dbReference>
<comment type="caution">
    <text evidence="9">The sequence shown here is derived from an EMBL/GenBank/DDBJ whole genome shotgun (WGS) entry which is preliminary data.</text>
</comment>
<feature type="transmembrane region" description="Helical" evidence="7">
    <location>
        <begin position="157"/>
        <end position="184"/>
    </location>
</feature>
<evidence type="ECO:0000256" key="5">
    <source>
        <dbReference type="ARBA" id="ARBA00038359"/>
    </source>
</evidence>
<evidence type="ECO:0000256" key="6">
    <source>
        <dbReference type="SAM" id="MobiDB-lite"/>
    </source>
</evidence>
<comment type="similarity">
    <text evidence="5">Belongs to the SAT4 family.</text>
</comment>
<feature type="transmembrane region" description="Helical" evidence="7">
    <location>
        <begin position="117"/>
        <end position="137"/>
    </location>
</feature>
<comment type="subcellular location">
    <subcellularLocation>
        <location evidence="1">Membrane</location>
        <topology evidence="1">Multi-pass membrane protein</topology>
    </subcellularLocation>
</comment>
<proteinExistence type="inferred from homology"/>
<feature type="transmembrane region" description="Helical" evidence="7">
    <location>
        <begin position="196"/>
        <end position="221"/>
    </location>
</feature>
<dbReference type="OrthoDB" id="4525788at2759"/>
<dbReference type="GO" id="GO:0016020">
    <property type="term" value="C:membrane"/>
    <property type="evidence" value="ECO:0007669"/>
    <property type="project" value="UniProtKB-SubCell"/>
</dbReference>
<protein>
    <recommendedName>
        <fullName evidence="8">Rhodopsin domain-containing protein</fullName>
    </recommendedName>
</protein>
<evidence type="ECO:0000256" key="2">
    <source>
        <dbReference type="ARBA" id="ARBA00022692"/>
    </source>
</evidence>
<evidence type="ECO:0000256" key="3">
    <source>
        <dbReference type="ARBA" id="ARBA00022989"/>
    </source>
</evidence>
<keyword evidence="2 7" id="KW-0812">Transmembrane</keyword>
<evidence type="ECO:0000259" key="8">
    <source>
        <dbReference type="Pfam" id="PF20684"/>
    </source>
</evidence>
<dbReference type="EMBL" id="MWPZ01000005">
    <property type="protein sequence ID" value="TIC97520.1"/>
    <property type="molecule type" value="Genomic_DNA"/>
</dbReference>
<feature type="transmembrane region" description="Helical" evidence="7">
    <location>
        <begin position="82"/>
        <end position="102"/>
    </location>
</feature>
<feature type="region of interest" description="Disordered" evidence="6">
    <location>
        <begin position="435"/>
        <end position="466"/>
    </location>
</feature>
<keyword evidence="3 7" id="KW-1133">Transmembrane helix</keyword>